<keyword evidence="5" id="KW-0560">Oxidoreductase</keyword>
<evidence type="ECO:0000256" key="2">
    <source>
        <dbReference type="ARBA" id="ARBA00007118"/>
    </source>
</evidence>
<dbReference type="EMBL" id="CP000859">
    <property type="protein sequence ID" value="ABW68896.1"/>
    <property type="molecule type" value="Genomic_DNA"/>
</dbReference>
<gene>
    <name evidence="7" type="ordered locus">Dole_3093</name>
</gene>
<keyword evidence="8" id="KW-1185">Reference proteome</keyword>
<name>A8ZZM4_DESOH</name>
<dbReference type="Gene3D" id="3.40.109.10">
    <property type="entry name" value="NADH Oxidase"/>
    <property type="match status" value="1"/>
</dbReference>
<dbReference type="GO" id="GO:0016491">
    <property type="term" value="F:oxidoreductase activity"/>
    <property type="evidence" value="ECO:0007669"/>
    <property type="project" value="UniProtKB-KW"/>
</dbReference>
<dbReference type="InterPro" id="IPR029478">
    <property type="entry name" value="TM1586_NiRdase"/>
</dbReference>
<sequence>MDYQSKATDLIRNRCSWRSFGDRAVETEKRNKLDEFIKTLESPLWGNMPRVKLLDMALPGKGRVSGTYGIIKGAGVFLVGAIKPGYRDMEDFAYIFEKIILCATDLNLATCWMGLTFARGLVAEKIGLAPDEMIPAISPLGYPAKRRALADRIARLSSGSAKRKPWKELFFQGGWQEELTPDAAGAYQTPLEMVRLAPSATNQQPWRIVKQGNVFHFFLQRSPGYDKLAGSVDMQRLDMGIAMCHFELTTEEVGLEGEWIEKEPDLALPKRCEYLVSWKGN</sequence>
<evidence type="ECO:0000256" key="1">
    <source>
        <dbReference type="ARBA" id="ARBA00001917"/>
    </source>
</evidence>
<dbReference type="OrthoDB" id="8156917at2"/>
<dbReference type="KEGG" id="dol:Dole_3093"/>
<reference evidence="7 8" key="1">
    <citation type="submission" date="2007-10" db="EMBL/GenBank/DDBJ databases">
        <title>Complete sequence of Desulfococcus oleovorans Hxd3.</title>
        <authorList>
            <consortium name="US DOE Joint Genome Institute"/>
            <person name="Copeland A."/>
            <person name="Lucas S."/>
            <person name="Lapidus A."/>
            <person name="Barry K."/>
            <person name="Glavina del Rio T."/>
            <person name="Dalin E."/>
            <person name="Tice H."/>
            <person name="Pitluck S."/>
            <person name="Kiss H."/>
            <person name="Brettin T."/>
            <person name="Bruce D."/>
            <person name="Detter J.C."/>
            <person name="Han C."/>
            <person name="Schmutz J."/>
            <person name="Larimer F."/>
            <person name="Land M."/>
            <person name="Hauser L."/>
            <person name="Kyrpides N."/>
            <person name="Kim E."/>
            <person name="Wawrik B."/>
            <person name="Richardson P."/>
        </authorList>
    </citation>
    <scope>NUCLEOTIDE SEQUENCE [LARGE SCALE GENOMIC DNA]</scope>
    <source>
        <strain evidence="8">DSM 6200 / JCM 39069 / Hxd3</strain>
    </source>
</reference>
<protein>
    <recommendedName>
        <fullName evidence="6">Putative nitroreductase TM1586 domain-containing protein</fullName>
    </recommendedName>
</protein>
<evidence type="ECO:0000259" key="6">
    <source>
        <dbReference type="Pfam" id="PF14512"/>
    </source>
</evidence>
<dbReference type="STRING" id="96561.Dole_3093"/>
<dbReference type="Gene3D" id="3.40.109.30">
    <property type="entry name" value="putative nitroreductase (tm1586), domain 2"/>
    <property type="match status" value="1"/>
</dbReference>
<evidence type="ECO:0000256" key="3">
    <source>
        <dbReference type="ARBA" id="ARBA00022630"/>
    </source>
</evidence>
<evidence type="ECO:0000256" key="5">
    <source>
        <dbReference type="ARBA" id="ARBA00023002"/>
    </source>
</evidence>
<keyword evidence="4" id="KW-0288">FMN</keyword>
<dbReference type="HOGENOM" id="CLU_070562_1_0_7"/>
<feature type="domain" description="Putative nitroreductase TM1586" evidence="6">
    <location>
        <begin position="9"/>
        <end position="249"/>
    </location>
</feature>
<dbReference type="PANTHER" id="PTHR43673:SF2">
    <property type="entry name" value="NITROREDUCTASE"/>
    <property type="match status" value="1"/>
</dbReference>
<comment type="cofactor">
    <cofactor evidence="1">
        <name>FMN</name>
        <dbReference type="ChEBI" id="CHEBI:58210"/>
    </cofactor>
</comment>
<keyword evidence="3" id="KW-0285">Flavoprotein</keyword>
<dbReference type="Pfam" id="PF14512">
    <property type="entry name" value="TM1586_NiRdase"/>
    <property type="match status" value="1"/>
</dbReference>
<dbReference type="AlphaFoldDB" id="A8ZZM4"/>
<evidence type="ECO:0000313" key="7">
    <source>
        <dbReference type="EMBL" id="ABW68896.1"/>
    </source>
</evidence>
<dbReference type="SUPFAM" id="SSF55469">
    <property type="entry name" value="FMN-dependent nitroreductase-like"/>
    <property type="match status" value="2"/>
</dbReference>
<dbReference type="RefSeq" id="WP_012176506.1">
    <property type="nucleotide sequence ID" value="NC_009943.1"/>
</dbReference>
<evidence type="ECO:0000256" key="4">
    <source>
        <dbReference type="ARBA" id="ARBA00022643"/>
    </source>
</evidence>
<comment type="similarity">
    <text evidence="2">Belongs to the nitroreductase family.</text>
</comment>
<evidence type="ECO:0000313" key="8">
    <source>
        <dbReference type="Proteomes" id="UP000008561"/>
    </source>
</evidence>
<dbReference type="PANTHER" id="PTHR43673">
    <property type="entry name" value="NAD(P)H NITROREDUCTASE YDGI-RELATED"/>
    <property type="match status" value="1"/>
</dbReference>
<accession>A8ZZM4</accession>
<dbReference type="Proteomes" id="UP000008561">
    <property type="component" value="Chromosome"/>
</dbReference>
<organism evidence="7 8">
    <name type="scientific">Desulfosudis oleivorans (strain DSM 6200 / JCM 39069 / Hxd3)</name>
    <name type="common">Desulfococcus oleovorans</name>
    <dbReference type="NCBI Taxonomy" id="96561"/>
    <lineage>
        <taxon>Bacteria</taxon>
        <taxon>Pseudomonadati</taxon>
        <taxon>Thermodesulfobacteriota</taxon>
        <taxon>Desulfobacteria</taxon>
        <taxon>Desulfobacterales</taxon>
        <taxon>Desulfosudaceae</taxon>
        <taxon>Desulfosudis</taxon>
    </lineage>
</organism>
<proteinExistence type="inferred from homology"/>
<dbReference type="eggNOG" id="COG0778">
    <property type="taxonomic scope" value="Bacteria"/>
</dbReference>
<dbReference type="InterPro" id="IPR000415">
    <property type="entry name" value="Nitroreductase-like"/>
</dbReference>